<dbReference type="HOGENOM" id="CLU_1315828_0_0_1"/>
<evidence type="ECO:0000313" key="1">
    <source>
        <dbReference type="EMBL" id="KIM85011.1"/>
    </source>
</evidence>
<reference evidence="2" key="2">
    <citation type="submission" date="2015-01" db="EMBL/GenBank/DDBJ databases">
        <title>Evolutionary Origins and Diversification of the Mycorrhizal Mutualists.</title>
        <authorList>
            <consortium name="DOE Joint Genome Institute"/>
            <consortium name="Mycorrhizal Genomics Consortium"/>
            <person name="Kohler A."/>
            <person name="Kuo A."/>
            <person name="Nagy L.G."/>
            <person name="Floudas D."/>
            <person name="Copeland A."/>
            <person name="Barry K.W."/>
            <person name="Cichocki N."/>
            <person name="Veneault-Fourrey C."/>
            <person name="LaButti K."/>
            <person name="Lindquist E.A."/>
            <person name="Lipzen A."/>
            <person name="Lundell T."/>
            <person name="Morin E."/>
            <person name="Murat C."/>
            <person name="Riley R."/>
            <person name="Ohm R."/>
            <person name="Sun H."/>
            <person name="Tunlid A."/>
            <person name="Henrissat B."/>
            <person name="Grigoriev I.V."/>
            <person name="Hibbett D.S."/>
            <person name="Martin F."/>
        </authorList>
    </citation>
    <scope>NUCLEOTIDE SEQUENCE [LARGE SCALE GENOMIC DNA]</scope>
    <source>
        <strain evidence="2">F 1598</strain>
    </source>
</reference>
<accession>A0A0C3G2X9</accession>
<gene>
    <name evidence="1" type="ORF">PILCRDRAFT_817850</name>
</gene>
<protein>
    <submittedName>
        <fullName evidence="1">Uncharacterized protein</fullName>
    </submittedName>
</protein>
<proteinExistence type="predicted"/>
<organism evidence="1 2">
    <name type="scientific">Piloderma croceum (strain F 1598)</name>
    <dbReference type="NCBI Taxonomy" id="765440"/>
    <lineage>
        <taxon>Eukaryota</taxon>
        <taxon>Fungi</taxon>
        <taxon>Dikarya</taxon>
        <taxon>Basidiomycota</taxon>
        <taxon>Agaricomycotina</taxon>
        <taxon>Agaricomycetes</taxon>
        <taxon>Agaricomycetidae</taxon>
        <taxon>Atheliales</taxon>
        <taxon>Atheliaceae</taxon>
        <taxon>Piloderma</taxon>
    </lineage>
</organism>
<keyword evidence="2" id="KW-1185">Reference proteome</keyword>
<reference evidence="1 2" key="1">
    <citation type="submission" date="2014-04" db="EMBL/GenBank/DDBJ databases">
        <authorList>
            <consortium name="DOE Joint Genome Institute"/>
            <person name="Kuo A."/>
            <person name="Tarkka M."/>
            <person name="Buscot F."/>
            <person name="Kohler A."/>
            <person name="Nagy L.G."/>
            <person name="Floudas D."/>
            <person name="Copeland A."/>
            <person name="Barry K.W."/>
            <person name="Cichocki N."/>
            <person name="Veneault-Fourrey C."/>
            <person name="LaButti K."/>
            <person name="Lindquist E.A."/>
            <person name="Lipzen A."/>
            <person name="Lundell T."/>
            <person name="Morin E."/>
            <person name="Murat C."/>
            <person name="Sun H."/>
            <person name="Tunlid A."/>
            <person name="Henrissat B."/>
            <person name="Grigoriev I.V."/>
            <person name="Hibbett D.S."/>
            <person name="Martin F."/>
            <person name="Nordberg H.P."/>
            <person name="Cantor M.N."/>
            <person name="Hua S.X."/>
        </authorList>
    </citation>
    <scope>NUCLEOTIDE SEQUENCE [LARGE SCALE GENOMIC DNA]</scope>
    <source>
        <strain evidence="1 2">F 1598</strain>
    </source>
</reference>
<evidence type="ECO:0000313" key="2">
    <source>
        <dbReference type="Proteomes" id="UP000054166"/>
    </source>
</evidence>
<dbReference type="EMBL" id="KN832986">
    <property type="protein sequence ID" value="KIM85011.1"/>
    <property type="molecule type" value="Genomic_DNA"/>
</dbReference>
<dbReference type="Proteomes" id="UP000054166">
    <property type="component" value="Unassembled WGS sequence"/>
</dbReference>
<dbReference type="AlphaFoldDB" id="A0A0C3G2X9"/>
<dbReference type="InParanoid" id="A0A0C3G2X9"/>
<name>A0A0C3G2X9_PILCF</name>
<sequence length="209" mass="23441">MGDKEYSSRNARNRHTARRHDEWQDLELKMIGAIPGEYRCPSGDFNASTIEDVFAHCISDACVHQSRYESMQDASIARISLFNPKEHRKSTDRRLNKAKRRQRVADVIIDSDMEGAGTEDGTSENDADSTAETMERFSQLSVDSIHAAACKASVPYDKTSQPHLEAMIEISGAYKAGTLKYGVPPGAWDKLRRYVSDDSDGVQEYENDD</sequence>